<dbReference type="Gene3D" id="2.30.42.10">
    <property type="match status" value="1"/>
</dbReference>
<evidence type="ECO:0000256" key="1">
    <source>
        <dbReference type="SAM" id="Phobius"/>
    </source>
</evidence>
<feature type="transmembrane region" description="Helical" evidence="1">
    <location>
        <begin position="304"/>
        <end position="326"/>
    </location>
</feature>
<evidence type="ECO:0008006" key="4">
    <source>
        <dbReference type="Google" id="ProtNLM"/>
    </source>
</evidence>
<evidence type="ECO:0000313" key="2">
    <source>
        <dbReference type="EMBL" id="WEK46805.1"/>
    </source>
</evidence>
<feature type="transmembrane region" description="Helical" evidence="1">
    <location>
        <begin position="28"/>
        <end position="48"/>
    </location>
</feature>
<feature type="transmembrane region" description="Helical" evidence="1">
    <location>
        <begin position="338"/>
        <end position="362"/>
    </location>
</feature>
<dbReference type="Proteomes" id="UP001218362">
    <property type="component" value="Chromosome"/>
</dbReference>
<feature type="transmembrane region" description="Helical" evidence="1">
    <location>
        <begin position="160"/>
        <end position="183"/>
    </location>
</feature>
<dbReference type="InterPro" id="IPR029016">
    <property type="entry name" value="GAF-like_dom_sf"/>
</dbReference>
<proteinExistence type="predicted"/>
<feature type="transmembrane region" description="Helical" evidence="1">
    <location>
        <begin position="221"/>
        <end position="239"/>
    </location>
</feature>
<evidence type="ECO:0000313" key="3">
    <source>
        <dbReference type="Proteomes" id="UP001218362"/>
    </source>
</evidence>
<keyword evidence="1" id="KW-0472">Membrane</keyword>
<reference evidence="2" key="1">
    <citation type="submission" date="2023-03" db="EMBL/GenBank/DDBJ databases">
        <title>Andean soil-derived lignocellulolytic bacterial consortium as a source of novel taxa and putative plastic-active enzymes.</title>
        <authorList>
            <person name="Diaz-Garcia L."/>
            <person name="Chuvochina M."/>
            <person name="Feuerriegel G."/>
            <person name="Bunk B."/>
            <person name="Sproer C."/>
            <person name="Streit W.R."/>
            <person name="Rodriguez L.M."/>
            <person name="Overmann J."/>
            <person name="Jimenez D.J."/>
        </authorList>
    </citation>
    <scope>NUCLEOTIDE SEQUENCE</scope>
    <source>
        <strain evidence="2">MAG 26</strain>
    </source>
</reference>
<dbReference type="InterPro" id="IPR036034">
    <property type="entry name" value="PDZ_sf"/>
</dbReference>
<feature type="transmembrane region" description="Helical" evidence="1">
    <location>
        <begin position="248"/>
        <end position="265"/>
    </location>
</feature>
<feature type="transmembrane region" description="Helical" evidence="1">
    <location>
        <begin position="190"/>
        <end position="209"/>
    </location>
</feature>
<accession>A0AAJ5X6D4</accession>
<feature type="transmembrane region" description="Helical" evidence="1">
    <location>
        <begin position="411"/>
        <end position="434"/>
    </location>
</feature>
<dbReference type="KEGG" id="acob:P0Y56_00515"/>
<feature type="transmembrane region" description="Helical" evidence="1">
    <location>
        <begin position="271"/>
        <end position="292"/>
    </location>
</feature>
<feature type="transmembrane region" description="Helical" evidence="1">
    <location>
        <begin position="374"/>
        <end position="391"/>
    </location>
</feature>
<gene>
    <name evidence="2" type="ORF">P0Y56_00515</name>
</gene>
<dbReference type="AlphaFoldDB" id="A0AAJ5X6D4"/>
<name>A0AAJ5X6D4_9SPHN</name>
<dbReference type="Gene3D" id="3.30.450.40">
    <property type="match status" value="1"/>
</dbReference>
<dbReference type="EMBL" id="CP119316">
    <property type="protein sequence ID" value="WEK46805.1"/>
    <property type="molecule type" value="Genomic_DNA"/>
</dbReference>
<keyword evidence="1" id="KW-1133">Transmembrane helix</keyword>
<protein>
    <recommendedName>
        <fullName evidence="4">PDZ domain-containing protein</fullName>
    </recommendedName>
</protein>
<dbReference type="SUPFAM" id="SSF55781">
    <property type="entry name" value="GAF domain-like"/>
    <property type="match status" value="1"/>
</dbReference>
<sequence length="604" mass="64713">MGNRAGTGWLPCRLSAIDERWNALLRPAWLITLAFAVIADLAGTAYVLHENFETRPAFFDVGLTFDTDGTAIPTVGPSGDEATRLGIVAGSRLLAVDGRALPRDAGLERLAGALRDAPGTTVELRIADPQGKAADYTLTRSPDHTRQADAGEPIPRDVRFGIRLLTSLAACAVLLLSAGLLFLRRGRDPVALLLSFGFLLMAATIDPPLPMWLGLGFADSYDVVSTAGWALILIALAAFPDGRFIPGWLRWLVPLSVPLAVLLSIDEVDTNLQVLVGVGIPLALIGLWILRYRKLERGIELQQIKWAAFGFAAGFFLVGVAVAAAAKFGDVNSPSANLLIVVAFNLGFILLPLGLLISLIRFRLWEADLVITRSTAYAVVTLLVGIVWATTTDLVKEMVTATLGQHNTTVSASISAVIAAGLFAPTQSLVLGYTKRRFGKYSSKLRTTAERLPAWSATASPADLGMRTLAAIAESVHATRAAVLTLTPTGRELVAARGIEEPEALTAPEIVPEDDPRFTLQLPLEDEDGTIGTLLLGPRSDGNRYNRDEREALQALTEPLAEAIRRAMQRVQREAGMHKMISAVEERLAKIERGGIGGPDPAPA</sequence>
<organism evidence="2 3">
    <name type="scientific">Candidatus Andeanibacterium colombiense</name>
    <dbReference type="NCBI Taxonomy" id="3121345"/>
    <lineage>
        <taxon>Bacteria</taxon>
        <taxon>Pseudomonadati</taxon>
        <taxon>Pseudomonadota</taxon>
        <taxon>Alphaproteobacteria</taxon>
        <taxon>Sphingomonadales</taxon>
        <taxon>Sphingomonadaceae</taxon>
        <taxon>Candidatus Andeanibacterium</taxon>
    </lineage>
</organism>
<keyword evidence="1" id="KW-0812">Transmembrane</keyword>